<reference evidence="11" key="1">
    <citation type="submission" date="2016-10" db="EMBL/GenBank/DDBJ databases">
        <authorList>
            <person name="Varghese N."/>
            <person name="Submissions S."/>
        </authorList>
    </citation>
    <scope>NUCLEOTIDE SEQUENCE [LARGE SCALE GENOMIC DNA]</scope>
    <source>
        <strain evidence="11">DSM 10146</strain>
    </source>
</reference>
<evidence type="ECO:0000259" key="9">
    <source>
        <dbReference type="PROSITE" id="PS51012"/>
    </source>
</evidence>
<keyword evidence="3" id="KW-0813">Transport</keyword>
<keyword evidence="4" id="KW-1003">Cell membrane</keyword>
<evidence type="ECO:0000313" key="11">
    <source>
        <dbReference type="Proteomes" id="UP000198994"/>
    </source>
</evidence>
<feature type="domain" description="ABC transmembrane type-2" evidence="9">
    <location>
        <begin position="141"/>
        <end position="369"/>
    </location>
</feature>
<gene>
    <name evidence="10" type="ORF">SAMN04488105_10271</name>
</gene>
<evidence type="ECO:0000256" key="1">
    <source>
        <dbReference type="ARBA" id="ARBA00004651"/>
    </source>
</evidence>
<evidence type="ECO:0000256" key="2">
    <source>
        <dbReference type="ARBA" id="ARBA00007783"/>
    </source>
</evidence>
<evidence type="ECO:0000256" key="5">
    <source>
        <dbReference type="ARBA" id="ARBA00022692"/>
    </source>
</evidence>
<dbReference type="PROSITE" id="PS51012">
    <property type="entry name" value="ABC_TM2"/>
    <property type="match status" value="1"/>
</dbReference>
<feature type="transmembrane region" description="Helical" evidence="8">
    <location>
        <begin position="219"/>
        <end position="243"/>
    </location>
</feature>
<dbReference type="PANTHER" id="PTHR30294">
    <property type="entry name" value="MEMBRANE COMPONENT OF ABC TRANSPORTER YHHJ-RELATED"/>
    <property type="match status" value="1"/>
</dbReference>
<keyword evidence="7 8" id="KW-0472">Membrane</keyword>
<dbReference type="InterPro" id="IPR051449">
    <property type="entry name" value="ABC-2_transporter_component"/>
</dbReference>
<dbReference type="Gene3D" id="3.40.1710.10">
    <property type="entry name" value="abc type-2 transporter like domain"/>
    <property type="match status" value="1"/>
</dbReference>
<feature type="transmembrane region" description="Helical" evidence="8">
    <location>
        <begin position="174"/>
        <end position="198"/>
    </location>
</feature>
<evidence type="ECO:0000256" key="6">
    <source>
        <dbReference type="ARBA" id="ARBA00022989"/>
    </source>
</evidence>
<accession>A0A1G7BDG3</accession>
<sequence length="372" mass="40057">MRAIYNTLRLTMKELRAIRRDRVMIVLMIYVFTVAIWMVTSAASTEVRDLSVAVVDEDHSPLSGRLIDEIRPPLFAAPDLLAPSEAAQAQTDGRFVLVLAIPPDFERDLRAGRAATLQLLVDATAVAQAGNGATFLQQLLAETLSEYLQPGADSDDLVEVVIRTRFNPNFNATWFSAVMQLMNNVTILTLILSGSSMIREREHGTIEHVLVMPIRPVEIVLSKIIATGAVILLGSVLSLTLVVEWALGVPVSGALWLYVLGAGLYVVAVASLGLLLASFTQNMGQFGLLVIPVIIVLFMLSGGITPLESMPGWLRLLMQVVSPATHFVSFAQTVLYRGGGITLVAGDLAAMALMAGVALAIVLARFRKVLAG</sequence>
<dbReference type="InterPro" id="IPR013525">
    <property type="entry name" value="ABC2_TM"/>
</dbReference>
<protein>
    <submittedName>
        <fullName evidence="10">ABC-2 type transport system permease protein</fullName>
    </submittedName>
</protein>
<dbReference type="GO" id="GO:0005886">
    <property type="term" value="C:plasma membrane"/>
    <property type="evidence" value="ECO:0007669"/>
    <property type="project" value="UniProtKB-SubCell"/>
</dbReference>
<keyword evidence="11" id="KW-1185">Reference proteome</keyword>
<name>A0A1G7BDG3_9RHOB</name>
<dbReference type="RefSeq" id="WP_089955041.1">
    <property type="nucleotide sequence ID" value="NZ_FNAV01000002.1"/>
</dbReference>
<evidence type="ECO:0000313" key="10">
    <source>
        <dbReference type="EMBL" id="SDE24416.1"/>
    </source>
</evidence>
<dbReference type="EMBL" id="FNAV01000002">
    <property type="protein sequence ID" value="SDE24416.1"/>
    <property type="molecule type" value="Genomic_DNA"/>
</dbReference>
<proteinExistence type="inferred from homology"/>
<dbReference type="OrthoDB" id="9784671at2"/>
<dbReference type="STRING" id="282683.SAMN04488105_10271"/>
<feature type="transmembrane region" description="Helical" evidence="8">
    <location>
        <begin position="21"/>
        <end position="40"/>
    </location>
</feature>
<dbReference type="Proteomes" id="UP000198994">
    <property type="component" value="Unassembled WGS sequence"/>
</dbReference>
<dbReference type="Pfam" id="PF12698">
    <property type="entry name" value="ABC2_membrane_3"/>
    <property type="match status" value="1"/>
</dbReference>
<evidence type="ECO:0000256" key="3">
    <source>
        <dbReference type="ARBA" id="ARBA00022448"/>
    </source>
</evidence>
<dbReference type="GO" id="GO:0140359">
    <property type="term" value="F:ABC-type transporter activity"/>
    <property type="evidence" value="ECO:0007669"/>
    <property type="project" value="InterPro"/>
</dbReference>
<dbReference type="AlphaFoldDB" id="A0A1G7BDG3"/>
<keyword evidence="6 8" id="KW-1133">Transmembrane helix</keyword>
<comment type="similarity">
    <text evidence="2">Belongs to the ABC-2 integral membrane protein family.</text>
</comment>
<dbReference type="InterPro" id="IPR047817">
    <property type="entry name" value="ABC2_TM_bact-type"/>
</dbReference>
<comment type="subcellular location">
    <subcellularLocation>
        <location evidence="1">Cell membrane</location>
        <topology evidence="1">Multi-pass membrane protein</topology>
    </subcellularLocation>
</comment>
<evidence type="ECO:0000256" key="4">
    <source>
        <dbReference type="ARBA" id="ARBA00022475"/>
    </source>
</evidence>
<dbReference type="PANTHER" id="PTHR30294:SF47">
    <property type="entry name" value="INNER MEMBRANE TRANSPORT PERMEASE YHHJ"/>
    <property type="match status" value="1"/>
</dbReference>
<keyword evidence="5 8" id="KW-0812">Transmembrane</keyword>
<organism evidence="10 11">
    <name type="scientific">Salipiger thiooxidans</name>
    <dbReference type="NCBI Taxonomy" id="282683"/>
    <lineage>
        <taxon>Bacteria</taxon>
        <taxon>Pseudomonadati</taxon>
        <taxon>Pseudomonadota</taxon>
        <taxon>Alphaproteobacteria</taxon>
        <taxon>Rhodobacterales</taxon>
        <taxon>Roseobacteraceae</taxon>
        <taxon>Salipiger</taxon>
    </lineage>
</organism>
<evidence type="ECO:0000256" key="8">
    <source>
        <dbReference type="SAM" id="Phobius"/>
    </source>
</evidence>
<feature type="transmembrane region" description="Helical" evidence="8">
    <location>
        <begin position="348"/>
        <end position="366"/>
    </location>
</feature>
<evidence type="ECO:0000256" key="7">
    <source>
        <dbReference type="ARBA" id="ARBA00023136"/>
    </source>
</evidence>
<feature type="transmembrane region" description="Helical" evidence="8">
    <location>
        <begin position="286"/>
        <end position="304"/>
    </location>
</feature>
<feature type="transmembrane region" description="Helical" evidence="8">
    <location>
        <begin position="255"/>
        <end position="279"/>
    </location>
</feature>